<dbReference type="Proteomes" id="UP000504636">
    <property type="component" value="Unplaced"/>
</dbReference>
<evidence type="ECO:0000313" key="7">
    <source>
        <dbReference type="Proteomes" id="UP000504636"/>
    </source>
</evidence>
<dbReference type="PANTHER" id="PTHR13501">
    <property type="entry name" value="CHLOROPLAST 50S RIBOSOMAL PROTEIN L22-RELATED"/>
    <property type="match status" value="1"/>
</dbReference>
<keyword evidence="2 4" id="KW-0689">Ribosomal protein</keyword>
<name>A0A6A6YWH1_9PEZI</name>
<dbReference type="InterPro" id="IPR036394">
    <property type="entry name" value="Ribosomal_uL22_sf"/>
</dbReference>
<dbReference type="GO" id="GO:0006412">
    <property type="term" value="P:translation"/>
    <property type="evidence" value="ECO:0007669"/>
    <property type="project" value="InterPro"/>
</dbReference>
<feature type="region of interest" description="Disordered" evidence="5">
    <location>
        <begin position="131"/>
        <end position="151"/>
    </location>
</feature>
<dbReference type="GO" id="GO:0003735">
    <property type="term" value="F:structural constituent of ribosome"/>
    <property type="evidence" value="ECO:0007669"/>
    <property type="project" value="InterPro"/>
</dbReference>
<reference evidence="8" key="2">
    <citation type="submission" date="2020-04" db="EMBL/GenBank/DDBJ databases">
        <authorList>
            <consortium name="NCBI Genome Project"/>
        </authorList>
    </citation>
    <scope>NUCLEOTIDE SEQUENCE</scope>
    <source>
        <strain evidence="8">CBS 304.34</strain>
    </source>
</reference>
<dbReference type="CDD" id="cd00336">
    <property type="entry name" value="Ribosomal_L22"/>
    <property type="match status" value="1"/>
</dbReference>
<reference evidence="6 8" key="1">
    <citation type="journal article" date="2020" name="Stud. Mycol.">
        <title>101 Dothideomycetes genomes: a test case for predicting lifestyles and emergence of pathogens.</title>
        <authorList>
            <person name="Haridas S."/>
            <person name="Albert R."/>
            <person name="Binder M."/>
            <person name="Bloem J."/>
            <person name="Labutti K."/>
            <person name="Salamov A."/>
            <person name="Andreopoulos B."/>
            <person name="Baker S."/>
            <person name="Barry K."/>
            <person name="Bills G."/>
            <person name="Bluhm B."/>
            <person name="Cannon C."/>
            <person name="Castanera R."/>
            <person name="Culley D."/>
            <person name="Daum C."/>
            <person name="Ezra D."/>
            <person name="Gonzalez J."/>
            <person name="Henrissat B."/>
            <person name="Kuo A."/>
            <person name="Liang C."/>
            <person name="Lipzen A."/>
            <person name="Lutzoni F."/>
            <person name="Magnuson J."/>
            <person name="Mondo S."/>
            <person name="Nolan M."/>
            <person name="Ohm R."/>
            <person name="Pangilinan J."/>
            <person name="Park H.-J."/>
            <person name="Ramirez L."/>
            <person name="Alfaro M."/>
            <person name="Sun H."/>
            <person name="Tritt A."/>
            <person name="Yoshinaga Y."/>
            <person name="Zwiers L.-H."/>
            <person name="Turgeon B."/>
            <person name="Goodwin S."/>
            <person name="Spatafora J."/>
            <person name="Crous P."/>
            <person name="Grigoriev I."/>
        </authorList>
    </citation>
    <scope>NUCLEOTIDE SEQUENCE</scope>
    <source>
        <strain evidence="6 8">CBS 304.34</strain>
    </source>
</reference>
<reference evidence="8" key="3">
    <citation type="submission" date="2025-04" db="UniProtKB">
        <authorList>
            <consortium name="RefSeq"/>
        </authorList>
    </citation>
    <scope>IDENTIFICATION</scope>
    <source>
        <strain evidence="8">CBS 304.34</strain>
    </source>
</reference>
<proteinExistence type="inferred from homology"/>
<dbReference type="Gene3D" id="3.90.470.10">
    <property type="entry name" value="Ribosomal protein L22/L17"/>
    <property type="match status" value="1"/>
</dbReference>
<dbReference type="OrthoDB" id="416470at2759"/>
<dbReference type="RefSeq" id="XP_033579211.1">
    <property type="nucleotide sequence ID" value="XM_033716665.1"/>
</dbReference>
<comment type="similarity">
    <text evidence="1 4">Belongs to the universal ribosomal protein uL22 family.</text>
</comment>
<dbReference type="InterPro" id="IPR047867">
    <property type="entry name" value="Ribosomal_uL22_bac/org-type"/>
</dbReference>
<dbReference type="PANTHER" id="PTHR13501:SF10">
    <property type="entry name" value="LARGE RIBOSOMAL SUBUNIT PROTEIN UL22M"/>
    <property type="match status" value="1"/>
</dbReference>
<protein>
    <submittedName>
        <fullName evidence="6 8">Ribosomal protein L22</fullName>
    </submittedName>
</protein>
<sequence length="387" mass="43171">MSMRIPSRQLARPAAVLNGLRTAFLPIRTLTSSAPRNADKKNDKKTTKKADNHDDAATSEQNWNPILAQYNAKQEASKPKPTSKTAAIAPRPFVPPGSLPPTSIFDVVPERTAAEKAVLERRAKLDRLYQTDAPGLPSTTEPAEEQPTTAAAAAAAAAAEQDADEPAKLLDRRIAAFALDPNPAARRRWERKRVIRTIARRGRLSKTELLARTERRADFKSPFLNTSVKKLTKLANQIAGKPVAQALVQMRFSKKKVAREVLRALEMARDAAVVKHGMGLGKAEGRTGGAVEVEDRHGRKRVVRDRTEMYVEQAWVGRGAYAKSMMARARGRADVLRHPTTSISFVLKEEATRIRLSEEYKKKRDNRKLWVQLPDRPITAQRQYALW</sequence>
<evidence type="ECO:0000256" key="4">
    <source>
        <dbReference type="RuleBase" id="RU004005"/>
    </source>
</evidence>
<evidence type="ECO:0000256" key="1">
    <source>
        <dbReference type="ARBA" id="ARBA00009451"/>
    </source>
</evidence>
<dbReference type="GeneID" id="54457558"/>
<accession>A0A6A6YWH1</accession>
<feature type="compositionally biased region" description="Basic and acidic residues" evidence="5">
    <location>
        <begin position="37"/>
        <end position="56"/>
    </location>
</feature>
<keyword evidence="3 4" id="KW-0687">Ribonucleoprotein</keyword>
<evidence type="ECO:0000313" key="6">
    <source>
        <dbReference type="EMBL" id="KAF2812247.1"/>
    </source>
</evidence>
<dbReference type="InterPro" id="IPR001063">
    <property type="entry name" value="Ribosomal_uL22"/>
</dbReference>
<gene>
    <name evidence="6 8" type="ORF">BDZ99DRAFT_412805</name>
</gene>
<dbReference type="AlphaFoldDB" id="A0A6A6YWH1"/>
<evidence type="ECO:0000256" key="3">
    <source>
        <dbReference type="ARBA" id="ARBA00023274"/>
    </source>
</evidence>
<dbReference type="FunFam" id="3.90.470.10:FF:000017">
    <property type="entry name" value="54S ribosomal protein L22, mitochondrial"/>
    <property type="match status" value="1"/>
</dbReference>
<evidence type="ECO:0000256" key="2">
    <source>
        <dbReference type="ARBA" id="ARBA00022980"/>
    </source>
</evidence>
<feature type="compositionally biased region" description="Low complexity" evidence="5">
    <location>
        <begin position="139"/>
        <end position="151"/>
    </location>
</feature>
<feature type="region of interest" description="Disordered" evidence="5">
    <location>
        <begin position="31"/>
        <end position="98"/>
    </location>
</feature>
<dbReference type="EMBL" id="MU003697">
    <property type="protein sequence ID" value="KAF2812247.1"/>
    <property type="molecule type" value="Genomic_DNA"/>
</dbReference>
<organism evidence="6">
    <name type="scientific">Mytilinidion resinicola</name>
    <dbReference type="NCBI Taxonomy" id="574789"/>
    <lineage>
        <taxon>Eukaryota</taxon>
        <taxon>Fungi</taxon>
        <taxon>Dikarya</taxon>
        <taxon>Ascomycota</taxon>
        <taxon>Pezizomycotina</taxon>
        <taxon>Dothideomycetes</taxon>
        <taxon>Pleosporomycetidae</taxon>
        <taxon>Mytilinidiales</taxon>
        <taxon>Mytilinidiaceae</taxon>
        <taxon>Mytilinidion</taxon>
    </lineage>
</organism>
<keyword evidence="7" id="KW-1185">Reference proteome</keyword>
<evidence type="ECO:0000313" key="8">
    <source>
        <dbReference type="RefSeq" id="XP_033579211.1"/>
    </source>
</evidence>
<dbReference type="SUPFAM" id="SSF54843">
    <property type="entry name" value="Ribosomal protein L22"/>
    <property type="match status" value="1"/>
</dbReference>
<dbReference type="GO" id="GO:0015934">
    <property type="term" value="C:large ribosomal subunit"/>
    <property type="evidence" value="ECO:0007669"/>
    <property type="project" value="InterPro"/>
</dbReference>
<evidence type="ECO:0000256" key="5">
    <source>
        <dbReference type="SAM" id="MobiDB-lite"/>
    </source>
</evidence>
<dbReference type="Pfam" id="PF00237">
    <property type="entry name" value="Ribosomal_L22"/>
    <property type="match status" value="1"/>
</dbReference>